<dbReference type="InterPro" id="IPR003690">
    <property type="entry name" value="MTERF"/>
</dbReference>
<feature type="region of interest" description="Disordered" evidence="4">
    <location>
        <begin position="71"/>
        <end position="143"/>
    </location>
</feature>
<comment type="similarity">
    <text evidence="1">Belongs to the mTERF family.</text>
</comment>
<evidence type="ECO:0000313" key="5">
    <source>
        <dbReference type="Proteomes" id="UP000504603"/>
    </source>
</evidence>
<reference evidence="6" key="1">
    <citation type="submission" date="2025-08" db="UniProtKB">
        <authorList>
            <consortium name="RefSeq"/>
        </authorList>
    </citation>
    <scope>IDENTIFICATION</scope>
    <source>
        <strain evidence="6">OHB3-1</strain>
    </source>
</reference>
<dbReference type="AlphaFoldDB" id="A0A6J1CG65"/>
<dbReference type="Proteomes" id="UP000504603">
    <property type="component" value="Unplaced"/>
</dbReference>
<dbReference type="Pfam" id="PF02536">
    <property type="entry name" value="mTERF"/>
    <property type="match status" value="1"/>
</dbReference>
<dbReference type="SMART" id="SM00733">
    <property type="entry name" value="Mterf"/>
    <property type="match status" value="6"/>
</dbReference>
<evidence type="ECO:0000256" key="4">
    <source>
        <dbReference type="SAM" id="MobiDB-lite"/>
    </source>
</evidence>
<organism evidence="5 6">
    <name type="scientific">Momordica charantia</name>
    <name type="common">Bitter gourd</name>
    <name type="synonym">Balsam pear</name>
    <dbReference type="NCBI Taxonomy" id="3673"/>
    <lineage>
        <taxon>Eukaryota</taxon>
        <taxon>Viridiplantae</taxon>
        <taxon>Streptophyta</taxon>
        <taxon>Embryophyta</taxon>
        <taxon>Tracheophyta</taxon>
        <taxon>Spermatophyta</taxon>
        <taxon>Magnoliopsida</taxon>
        <taxon>eudicotyledons</taxon>
        <taxon>Gunneridae</taxon>
        <taxon>Pentapetalae</taxon>
        <taxon>rosids</taxon>
        <taxon>fabids</taxon>
        <taxon>Cucurbitales</taxon>
        <taxon>Cucurbitaceae</taxon>
        <taxon>Momordiceae</taxon>
        <taxon>Momordica</taxon>
    </lineage>
</organism>
<protein>
    <submittedName>
        <fullName evidence="6">Transcription termination factor MTERF9, chloroplastic</fullName>
    </submittedName>
</protein>
<keyword evidence="2" id="KW-0805">Transcription regulation</keyword>
<dbReference type="GO" id="GO:0032502">
    <property type="term" value="P:developmental process"/>
    <property type="evidence" value="ECO:0007669"/>
    <property type="project" value="TreeGrafter"/>
</dbReference>
<evidence type="ECO:0000256" key="1">
    <source>
        <dbReference type="ARBA" id="ARBA00007692"/>
    </source>
</evidence>
<dbReference type="InterPro" id="IPR038538">
    <property type="entry name" value="MTERF_sf"/>
</dbReference>
<dbReference type="RefSeq" id="XP_022139658.1">
    <property type="nucleotide sequence ID" value="XM_022283966.1"/>
</dbReference>
<feature type="compositionally biased region" description="Basic and acidic residues" evidence="4">
    <location>
        <begin position="126"/>
        <end position="136"/>
    </location>
</feature>
<gene>
    <name evidence="6" type="primary">LOC111010507</name>
</gene>
<accession>A0A6J1CG65</accession>
<evidence type="ECO:0000313" key="6">
    <source>
        <dbReference type="RefSeq" id="XP_022139658.1"/>
    </source>
</evidence>
<keyword evidence="3" id="KW-0809">Transit peptide</keyword>
<dbReference type="GO" id="GO:0006353">
    <property type="term" value="P:DNA-templated transcription termination"/>
    <property type="evidence" value="ECO:0007669"/>
    <property type="project" value="UniProtKB-KW"/>
</dbReference>
<dbReference type="OrthoDB" id="637682at2759"/>
<dbReference type="PANTHER" id="PTHR13068">
    <property type="entry name" value="CGI-12 PROTEIN-RELATED"/>
    <property type="match status" value="1"/>
</dbReference>
<dbReference type="GeneID" id="111010507"/>
<dbReference type="KEGG" id="mcha:111010507"/>
<feature type="compositionally biased region" description="Acidic residues" evidence="4">
    <location>
        <begin position="77"/>
        <end position="104"/>
    </location>
</feature>
<keyword evidence="2" id="KW-0806">Transcription termination</keyword>
<dbReference type="PANTHER" id="PTHR13068:SF151">
    <property type="entry name" value="TRANSCRIPTION TERMINATION FACTOR MTERF9, CHLOROPLASTIC"/>
    <property type="match status" value="1"/>
</dbReference>
<evidence type="ECO:0000256" key="3">
    <source>
        <dbReference type="ARBA" id="ARBA00022946"/>
    </source>
</evidence>
<sequence>MASLFLSSFSPTIYSDFPSSSDFYLSAQFPLSSSSSVSKFRRRSVRGFVVRSTHSNARLLKPKRRSRFGQILSPFDCDGDGEDVDVDDFSSDGDDDDGEFSDVEYDAKRKRAKLQSRTRNNGSQRDNLRHPRESRGIRSSNSGKSFKVKADHLDFQDLVNDTDKQDFSIEEEVRSTSINGKGKLMTKKSMETRFPRLAEEIELDDKWFPLLDYLTTFGLKESHFLQMYERHMPSLQINVLSAQERLEYLLSVGVKQRDVRRMLLRQPQILEYTVENNLKSHVAFLLSLGIPNSRVGQIIAAAPSLFSYSVENSLKPTVRYLVEEVGIKEKDLGKVVQLSPQILVQRIDVSWNTRYMFLSKEIGAPRDSVVKMVTKHPQLLHYSIDDGLLPRINFLRSIGMRNSEILKVLTSLTQVLSLSLEDNLKPKYKYLINELRNEVQSLTKYPMYLSLSLDQRIRPRHRFLVSLKKAPKGPFPLSSLVPTDECFCQQWAETSLDKYLEFRQRLLLKEFAQKYERR</sequence>
<proteinExistence type="inferred from homology"/>
<keyword evidence="2" id="KW-0804">Transcription</keyword>
<keyword evidence="5" id="KW-1185">Reference proteome</keyword>
<name>A0A6J1CG65_MOMCH</name>
<dbReference type="GO" id="GO:0003676">
    <property type="term" value="F:nucleic acid binding"/>
    <property type="evidence" value="ECO:0007669"/>
    <property type="project" value="InterPro"/>
</dbReference>
<evidence type="ECO:0000256" key="2">
    <source>
        <dbReference type="ARBA" id="ARBA00022472"/>
    </source>
</evidence>
<dbReference type="FunFam" id="1.25.70.10:FF:000006">
    <property type="entry name" value="Transcription termination factor MTERF9, chloroplastic"/>
    <property type="match status" value="1"/>
</dbReference>
<dbReference type="Gene3D" id="1.25.70.10">
    <property type="entry name" value="Transcription termination factor 3, mitochondrial"/>
    <property type="match status" value="1"/>
</dbReference>